<evidence type="ECO:0000313" key="2">
    <source>
        <dbReference type="EMBL" id="MDT0271152.1"/>
    </source>
</evidence>
<dbReference type="RefSeq" id="WP_311671144.1">
    <property type="nucleotide sequence ID" value="NZ_JAVREO010000294.1"/>
</dbReference>
<feature type="transmembrane region" description="Helical" evidence="1">
    <location>
        <begin position="22"/>
        <end position="42"/>
    </location>
</feature>
<organism evidence="2 3">
    <name type="scientific">Streptomyces chisholmiae</name>
    <dbReference type="NCBI Taxonomy" id="3075540"/>
    <lineage>
        <taxon>Bacteria</taxon>
        <taxon>Bacillati</taxon>
        <taxon>Actinomycetota</taxon>
        <taxon>Actinomycetes</taxon>
        <taxon>Kitasatosporales</taxon>
        <taxon>Streptomycetaceae</taxon>
        <taxon>Streptomyces</taxon>
    </lineage>
</organism>
<feature type="non-terminal residue" evidence="2">
    <location>
        <position position="1"/>
    </location>
</feature>
<name>A0ABU2K1M7_9ACTN</name>
<evidence type="ECO:0000256" key="1">
    <source>
        <dbReference type="SAM" id="Phobius"/>
    </source>
</evidence>
<reference evidence="3" key="1">
    <citation type="submission" date="2023-07" db="EMBL/GenBank/DDBJ databases">
        <title>30 novel species of actinomycetes from the DSMZ collection.</title>
        <authorList>
            <person name="Nouioui I."/>
        </authorList>
    </citation>
    <scope>NUCLEOTIDE SEQUENCE [LARGE SCALE GENOMIC DNA]</scope>
    <source>
        <strain evidence="3">DSM 44915</strain>
    </source>
</reference>
<feature type="transmembrane region" description="Helical" evidence="1">
    <location>
        <begin position="100"/>
        <end position="118"/>
    </location>
</feature>
<feature type="transmembrane region" description="Helical" evidence="1">
    <location>
        <begin position="49"/>
        <end position="66"/>
    </location>
</feature>
<evidence type="ECO:0008006" key="4">
    <source>
        <dbReference type="Google" id="ProtNLM"/>
    </source>
</evidence>
<sequence length="131" mass="15150">GPMPVALTAPPTPPALLHPRGVWFFNWVIPILGGLVVLLAVIDTVRRRRLTWGFLFLTNSMLVYWMETVGDWGQQLIYSPTFAQHHLLDWLPLKTPNDPLFMPFAYACYWTVHAWIVLKIGQFLVNRYGWS</sequence>
<keyword evidence="1" id="KW-0812">Transmembrane</keyword>
<dbReference type="Proteomes" id="UP001183410">
    <property type="component" value="Unassembled WGS sequence"/>
</dbReference>
<comment type="caution">
    <text evidence="2">The sequence shown here is derived from an EMBL/GenBank/DDBJ whole genome shotgun (WGS) entry which is preliminary data.</text>
</comment>
<dbReference type="EMBL" id="JAVREO010000294">
    <property type="protein sequence ID" value="MDT0271152.1"/>
    <property type="molecule type" value="Genomic_DNA"/>
</dbReference>
<evidence type="ECO:0000313" key="3">
    <source>
        <dbReference type="Proteomes" id="UP001183410"/>
    </source>
</evidence>
<accession>A0ABU2K1M7</accession>
<feature type="non-terminal residue" evidence="2">
    <location>
        <position position="131"/>
    </location>
</feature>
<keyword evidence="1" id="KW-0472">Membrane</keyword>
<protein>
    <recommendedName>
        <fullName evidence="4">Carotenoid biosynthesis protein</fullName>
    </recommendedName>
</protein>
<keyword evidence="3" id="KW-1185">Reference proteome</keyword>
<proteinExistence type="predicted"/>
<keyword evidence="1" id="KW-1133">Transmembrane helix</keyword>
<gene>
    <name evidence="2" type="ORF">RM844_33265</name>
</gene>